<dbReference type="InterPro" id="IPR007049">
    <property type="entry name" value="Carb-sel_porin_OprB"/>
</dbReference>
<sequence>MATDLQAQKDNNNNYLDSSQAWSLHYQFTTIAQGHTSFRGAGYVGRNTLSAQPDTALSVTTTLFVGRKLWKGAAMYANPEIAGGVGVGHRDVAEPYNAGLYSAAVGIAGFPNGESFRIGSPKPAVYMARFFVEQVFALKDAQPEDIESEANHVKQRRPDSRVVITAGKFSIADIFDNNRFSHDPRTQFFNWSLMSYGAWDYPANTRGYTWGLAVEYVRPAYEVRVAYSLMPKMANGNVLDWNISQSGGLTVELESRYHLLEQPGTVRLLAFRNTSKAPAYQDATQRLLNGTYDTSFPYILSGEQYGGVKYGLGVSLEQPIAKNSGLFARASWNDGKTATWAFTEIDRSVSAGAFIAGGRWGRPEDAIGIAAVVNGLSPSHAAFFNAGGIGFMIGDGRLPNYKTEQILEAFYKTRLTRALFLTADYQLVANPGYNGDRGPVNLFALRTHVEF</sequence>
<gene>
    <name evidence="3" type="ORF">J2I46_17230</name>
</gene>
<dbReference type="Proteomes" id="UP000664628">
    <property type="component" value="Unassembled WGS sequence"/>
</dbReference>
<accession>A0ABS3JLR9</accession>
<evidence type="ECO:0000313" key="4">
    <source>
        <dbReference type="Proteomes" id="UP000664628"/>
    </source>
</evidence>
<evidence type="ECO:0000313" key="3">
    <source>
        <dbReference type="EMBL" id="MBO0950341.1"/>
    </source>
</evidence>
<evidence type="ECO:0000256" key="2">
    <source>
        <dbReference type="RuleBase" id="RU363072"/>
    </source>
</evidence>
<dbReference type="RefSeq" id="WP_207330299.1">
    <property type="nucleotide sequence ID" value="NZ_JAFMYW010000005.1"/>
</dbReference>
<comment type="caution">
    <text evidence="3">The sequence shown here is derived from an EMBL/GenBank/DDBJ whole genome shotgun (WGS) entry which is preliminary data.</text>
</comment>
<organism evidence="3 4">
    <name type="scientific">Fibrella forsythiae</name>
    <dbReference type="NCBI Taxonomy" id="2817061"/>
    <lineage>
        <taxon>Bacteria</taxon>
        <taxon>Pseudomonadati</taxon>
        <taxon>Bacteroidota</taxon>
        <taxon>Cytophagia</taxon>
        <taxon>Cytophagales</taxon>
        <taxon>Spirosomataceae</taxon>
        <taxon>Fibrella</taxon>
    </lineage>
</organism>
<proteinExistence type="inferred from homology"/>
<dbReference type="Gene3D" id="2.40.160.180">
    <property type="entry name" value="Carbohydrate-selective porin OprB"/>
    <property type="match status" value="1"/>
</dbReference>
<name>A0ABS3JLR9_9BACT</name>
<keyword evidence="4" id="KW-1185">Reference proteome</keyword>
<dbReference type="EMBL" id="JAFMYW010000005">
    <property type="protein sequence ID" value="MBO0950341.1"/>
    <property type="molecule type" value="Genomic_DNA"/>
</dbReference>
<comment type="similarity">
    <text evidence="1 2">Belongs to the OprB family.</text>
</comment>
<dbReference type="InterPro" id="IPR038673">
    <property type="entry name" value="OprB_sf"/>
</dbReference>
<evidence type="ECO:0000256" key="1">
    <source>
        <dbReference type="ARBA" id="ARBA00008769"/>
    </source>
</evidence>
<reference evidence="3 4" key="1">
    <citation type="submission" date="2021-03" db="EMBL/GenBank/DDBJ databases">
        <title>Fibrella sp. HMF5405 genome sequencing and assembly.</title>
        <authorList>
            <person name="Kang H."/>
            <person name="Kim H."/>
            <person name="Bae S."/>
            <person name="Joh K."/>
        </authorList>
    </citation>
    <scope>NUCLEOTIDE SEQUENCE [LARGE SCALE GENOMIC DNA]</scope>
    <source>
        <strain evidence="3 4">HMF5405</strain>
    </source>
</reference>
<protein>
    <submittedName>
        <fullName evidence="3">Carbohydrate porin</fullName>
    </submittedName>
</protein>
<dbReference type="Pfam" id="PF04966">
    <property type="entry name" value="OprB"/>
    <property type="match status" value="1"/>
</dbReference>